<keyword evidence="4 9" id="KW-0347">Helicase</keyword>
<evidence type="ECO:0000256" key="11">
    <source>
        <dbReference type="PROSITE-ProRule" id="PRU01203"/>
    </source>
</evidence>
<dbReference type="GO" id="GO:0008186">
    <property type="term" value="F:ATP-dependent activity, acting on RNA"/>
    <property type="evidence" value="ECO:0007669"/>
    <property type="project" value="UniProtKB-UniRule"/>
</dbReference>
<dbReference type="SMART" id="SM00357">
    <property type="entry name" value="CSP"/>
    <property type="match status" value="1"/>
</dbReference>
<comment type="function">
    <text evidence="9">Facilitates transcription termination by a mechanism that involves Rho binding to the nascent RNA, activation of Rho's RNA-dependent ATPase activity, and release of the mRNA from the DNA template.</text>
</comment>
<dbReference type="Pfam" id="PF07497">
    <property type="entry name" value="Rho_RNA_bind"/>
    <property type="match status" value="1"/>
</dbReference>
<dbReference type="Proteomes" id="UP000285844">
    <property type="component" value="Unassembled WGS sequence"/>
</dbReference>
<evidence type="ECO:0000256" key="2">
    <source>
        <dbReference type="ARBA" id="ARBA00022741"/>
    </source>
</evidence>
<comment type="caution">
    <text evidence="9">Lacks conserved residue(s) required for the propagation of feature annotation.</text>
</comment>
<feature type="domain" description="Rho RNA-BD" evidence="13">
    <location>
        <begin position="99"/>
        <end position="172"/>
    </location>
</feature>
<dbReference type="Pfam" id="PF07498">
    <property type="entry name" value="Rho_N"/>
    <property type="match status" value="1"/>
</dbReference>
<evidence type="ECO:0000256" key="10">
    <source>
        <dbReference type="NCBIfam" id="TIGR00767"/>
    </source>
</evidence>
<keyword evidence="8 9" id="KW-0804">Transcription</keyword>
<dbReference type="Gene3D" id="3.40.50.300">
    <property type="entry name" value="P-loop containing nucleotide triphosphate hydrolases"/>
    <property type="match status" value="1"/>
</dbReference>
<gene>
    <name evidence="9" type="primary">rho</name>
    <name evidence="14" type="ORF">DW858_03910</name>
</gene>
<dbReference type="InterPro" id="IPR003593">
    <property type="entry name" value="AAA+_ATPase"/>
</dbReference>
<reference evidence="14 15" key="1">
    <citation type="submission" date="2018-08" db="EMBL/GenBank/DDBJ databases">
        <title>A genome reference for cultivated species of the human gut microbiota.</title>
        <authorList>
            <person name="Zou Y."/>
            <person name="Xue W."/>
            <person name="Luo G."/>
        </authorList>
    </citation>
    <scope>NUCLEOTIDE SEQUENCE [LARGE SCALE GENOMIC DNA]</scope>
    <source>
        <strain evidence="14 15">AM37-3BH</strain>
    </source>
</reference>
<dbReference type="InterPro" id="IPR012340">
    <property type="entry name" value="NA-bd_OB-fold"/>
</dbReference>
<feature type="binding site" evidence="9">
    <location>
        <position position="258"/>
    </location>
    <ligand>
        <name>ATP</name>
        <dbReference type="ChEBI" id="CHEBI:30616"/>
    </ligand>
</feature>
<dbReference type="Pfam" id="PF00006">
    <property type="entry name" value="ATP-synt_ab"/>
    <property type="match status" value="1"/>
</dbReference>
<dbReference type="SUPFAM" id="SSF68912">
    <property type="entry name" value="Rho N-terminal domain-like"/>
    <property type="match status" value="1"/>
</dbReference>
<evidence type="ECO:0000313" key="15">
    <source>
        <dbReference type="Proteomes" id="UP000285844"/>
    </source>
</evidence>
<dbReference type="InterPro" id="IPR027417">
    <property type="entry name" value="P-loop_NTPase"/>
</dbReference>
<keyword evidence="5 9" id="KW-0067">ATP-binding</keyword>
<evidence type="ECO:0000256" key="7">
    <source>
        <dbReference type="ARBA" id="ARBA00023015"/>
    </source>
</evidence>
<dbReference type="GO" id="GO:0004386">
    <property type="term" value="F:helicase activity"/>
    <property type="evidence" value="ECO:0007669"/>
    <property type="project" value="UniProtKB-UniRule"/>
</dbReference>
<sequence>MKAKLETLSVSVLREFAKDKNIKNISTMRKSELIDAIIAAAEGEEKKEPAEVEAVVSEDAGAEHDVAGMSDESHHKSEQYVKEDKKDNYHAQPRQEHDAPLADGILEVLSDGYGFIRCENFLPGENDVYVSPSQIRKFNLKTGDIIQGPKRMKTSGEKFSALMYLESVNGKDPSVAQKRPAFESLTPIFPNERIHLEKNSSTVAMRMVDLISPIGKGQRGMIVSQPKSGKTTLLKQIANAVTKNNPEMHLIILLIDERPEEVTDIKESIVGDNVEVIYSTFDELPERHKRVSEMVIERAKRLVEQKTDVIILLDSITRLARAYNLTVQASGRTLSGGLDPAALHMPKRFFGAARNMREGGSLTILATALVETGSKMDDVVFEEFKGTGNMELVLDRKLSEKRVFPAIDIAKSSTRREDLLLNSEEQEAVDIMRKALNGLKTDEAAERILDLFVKTKNNQELVRTVVKNHYI</sequence>
<dbReference type="InterPro" id="IPR011129">
    <property type="entry name" value="CSD"/>
</dbReference>
<dbReference type="CDD" id="cd04459">
    <property type="entry name" value="Rho_CSD"/>
    <property type="match status" value="1"/>
</dbReference>
<name>A0A413YYT1_9FIRM</name>
<dbReference type="InterPro" id="IPR036269">
    <property type="entry name" value="Rho_N_sf"/>
</dbReference>
<keyword evidence="6 9" id="KW-0694">RNA-binding</keyword>
<dbReference type="GO" id="GO:0006353">
    <property type="term" value="P:DNA-templated transcription termination"/>
    <property type="evidence" value="ECO:0007669"/>
    <property type="project" value="UniProtKB-UniRule"/>
</dbReference>
<dbReference type="HAMAP" id="MF_01884">
    <property type="entry name" value="Rho"/>
    <property type="match status" value="1"/>
</dbReference>
<feature type="binding site" evidence="9">
    <location>
        <begin position="227"/>
        <end position="232"/>
    </location>
    <ligand>
        <name>ATP</name>
        <dbReference type="ChEBI" id="CHEBI:30616"/>
    </ligand>
</feature>
<dbReference type="NCBIfam" id="TIGR00767">
    <property type="entry name" value="rho"/>
    <property type="match status" value="1"/>
</dbReference>
<dbReference type="PANTHER" id="PTHR46425:SF1">
    <property type="entry name" value="TRANSCRIPTION TERMINATION FACTOR RHO"/>
    <property type="match status" value="1"/>
</dbReference>
<dbReference type="GO" id="GO:0003723">
    <property type="term" value="F:RNA binding"/>
    <property type="evidence" value="ECO:0007669"/>
    <property type="project" value="UniProtKB-UniRule"/>
</dbReference>
<dbReference type="SUPFAM" id="SSF50249">
    <property type="entry name" value="Nucleic acid-binding proteins"/>
    <property type="match status" value="1"/>
</dbReference>
<feature type="binding site" evidence="9">
    <location>
        <begin position="215"/>
        <end position="220"/>
    </location>
    <ligand>
        <name>ATP</name>
        <dbReference type="ChEBI" id="CHEBI:30616"/>
    </ligand>
</feature>
<evidence type="ECO:0000259" key="13">
    <source>
        <dbReference type="PROSITE" id="PS51856"/>
    </source>
</evidence>
<evidence type="ECO:0000256" key="1">
    <source>
        <dbReference type="ARBA" id="ARBA00022472"/>
    </source>
</evidence>
<dbReference type="AlphaFoldDB" id="A0A413YYT1"/>
<keyword evidence="7 9" id="KW-0805">Transcription regulation</keyword>
<keyword evidence="3 9" id="KW-0378">Hydrolase</keyword>
<dbReference type="InterPro" id="IPR004665">
    <property type="entry name" value="Term_rho"/>
</dbReference>
<comment type="similarity">
    <text evidence="9 11">Belongs to the Rho family.</text>
</comment>
<dbReference type="SMART" id="SM00382">
    <property type="entry name" value="AAA"/>
    <property type="match status" value="1"/>
</dbReference>
<dbReference type="SUPFAM" id="SSF52540">
    <property type="entry name" value="P-loop containing nucleoside triphosphate hydrolases"/>
    <property type="match status" value="1"/>
</dbReference>
<proteinExistence type="inferred from homology"/>
<dbReference type="NCBIfam" id="NF006886">
    <property type="entry name" value="PRK09376.1"/>
    <property type="match status" value="1"/>
</dbReference>
<comment type="caution">
    <text evidence="14">The sequence shown here is derived from an EMBL/GenBank/DDBJ whole genome shotgun (WGS) entry which is preliminary data.</text>
</comment>
<feature type="region of interest" description="Disordered" evidence="12">
    <location>
        <begin position="64"/>
        <end position="96"/>
    </location>
</feature>
<dbReference type="EC" id="3.6.4.-" evidence="9 10"/>
<evidence type="ECO:0000256" key="5">
    <source>
        <dbReference type="ARBA" id="ARBA00022840"/>
    </source>
</evidence>
<keyword evidence="1 9" id="KW-0806">Transcription termination</keyword>
<dbReference type="PROSITE" id="PS51856">
    <property type="entry name" value="RHO_RNA_BD"/>
    <property type="match status" value="1"/>
</dbReference>
<dbReference type="InterPro" id="IPR041703">
    <property type="entry name" value="Rho_factor_ATP-bd"/>
</dbReference>
<evidence type="ECO:0000256" key="3">
    <source>
        <dbReference type="ARBA" id="ARBA00022801"/>
    </source>
</evidence>
<dbReference type="RefSeq" id="WP_118265046.1">
    <property type="nucleotide sequence ID" value="NZ_DAWDTH010000002.1"/>
</dbReference>
<comment type="subunit">
    <text evidence="9">Homohexamer. The homohexamer assembles into an open ring structure.</text>
</comment>
<evidence type="ECO:0000256" key="4">
    <source>
        <dbReference type="ARBA" id="ARBA00022806"/>
    </source>
</evidence>
<dbReference type="InterPro" id="IPR000194">
    <property type="entry name" value="ATPase_F1/V1/A1_a/bsu_nucl-bd"/>
</dbReference>
<evidence type="ECO:0000313" key="14">
    <source>
        <dbReference type="EMBL" id="RHC14197.1"/>
    </source>
</evidence>
<accession>A0A413YYT1</accession>
<evidence type="ECO:0000256" key="12">
    <source>
        <dbReference type="SAM" id="MobiDB-lite"/>
    </source>
</evidence>
<dbReference type="GO" id="GO:0016787">
    <property type="term" value="F:hydrolase activity"/>
    <property type="evidence" value="ECO:0007669"/>
    <property type="project" value="UniProtKB-KW"/>
</dbReference>
<organism evidence="14 15">
    <name type="scientific">Lachnospira eligens</name>
    <dbReference type="NCBI Taxonomy" id="39485"/>
    <lineage>
        <taxon>Bacteria</taxon>
        <taxon>Bacillati</taxon>
        <taxon>Bacillota</taxon>
        <taxon>Clostridia</taxon>
        <taxon>Lachnospirales</taxon>
        <taxon>Lachnospiraceae</taxon>
        <taxon>Lachnospira</taxon>
    </lineage>
</organism>
<dbReference type="PANTHER" id="PTHR46425">
    <property type="entry name" value="TRANSCRIPTION TERMINATION FACTOR RHO"/>
    <property type="match status" value="1"/>
</dbReference>
<evidence type="ECO:0000256" key="9">
    <source>
        <dbReference type="HAMAP-Rule" id="MF_01884"/>
    </source>
</evidence>
<dbReference type="CDD" id="cd01128">
    <property type="entry name" value="rho_factor_C"/>
    <property type="match status" value="1"/>
</dbReference>
<dbReference type="GO" id="GO:0005524">
    <property type="term" value="F:ATP binding"/>
    <property type="evidence" value="ECO:0007669"/>
    <property type="project" value="UniProtKB-UniRule"/>
</dbReference>
<keyword evidence="2 9" id="KW-0547">Nucleotide-binding</keyword>
<evidence type="ECO:0000256" key="6">
    <source>
        <dbReference type="ARBA" id="ARBA00022884"/>
    </source>
</evidence>
<dbReference type="SMART" id="SM00959">
    <property type="entry name" value="Rho_N"/>
    <property type="match status" value="1"/>
</dbReference>
<dbReference type="Gene3D" id="2.40.50.140">
    <property type="entry name" value="Nucleic acid-binding proteins"/>
    <property type="match status" value="1"/>
</dbReference>
<evidence type="ECO:0000256" key="8">
    <source>
        <dbReference type="ARBA" id="ARBA00023163"/>
    </source>
</evidence>
<protein>
    <recommendedName>
        <fullName evidence="9 10">Transcription termination factor Rho</fullName>
        <ecNumber evidence="9 10">3.6.4.-</ecNumber>
    </recommendedName>
    <alternativeName>
        <fullName evidence="9">ATP-dependent helicase Rho</fullName>
    </alternativeName>
</protein>
<dbReference type="EMBL" id="QSHM01000003">
    <property type="protein sequence ID" value="RHC14197.1"/>
    <property type="molecule type" value="Genomic_DNA"/>
</dbReference>
<dbReference type="InterPro" id="IPR011113">
    <property type="entry name" value="Rho_RNA-bd"/>
</dbReference>
<dbReference type="InterPro" id="IPR011112">
    <property type="entry name" value="Rho-like_N"/>
</dbReference>